<organism evidence="1 2">
    <name type="scientific">Pandoravirus dulcis</name>
    <dbReference type="NCBI Taxonomy" id="1349409"/>
    <lineage>
        <taxon>Viruses</taxon>
        <taxon>Pandoravirus</taxon>
    </lineage>
</organism>
<name>S4VPE8_9VIRU</name>
<accession>S4VPE8</accession>
<evidence type="ECO:0000313" key="2">
    <source>
        <dbReference type="Proteomes" id="UP000201566"/>
    </source>
</evidence>
<evidence type="ECO:0000313" key="1">
    <source>
        <dbReference type="EMBL" id="AGO82142.1"/>
    </source>
</evidence>
<protein>
    <submittedName>
        <fullName evidence="1">Uncharacterized protein</fullName>
    </submittedName>
</protein>
<reference evidence="1 2" key="1">
    <citation type="journal article" date="2013" name="Science">
        <title>Pandoraviruses: amoeba viruses with genomes up to 2.5 Mb reaching that of parasitic eukaryotes.</title>
        <authorList>
            <person name="Philippe N."/>
            <person name="Legendre M."/>
            <person name="Doutre G."/>
            <person name="Coute Y."/>
            <person name="Poirot O."/>
            <person name="Lescot M."/>
            <person name="Arslan D."/>
            <person name="Seltzer V."/>
            <person name="Bertaux L."/>
            <person name="Bruley C."/>
            <person name="Garin J."/>
            <person name="Claverie J.M."/>
            <person name="Abergel C."/>
        </authorList>
    </citation>
    <scope>NUCLEOTIDE SEQUENCE [LARGE SCALE GENOMIC DNA]</scope>
    <source>
        <strain evidence="1">Melbourne</strain>
    </source>
</reference>
<dbReference type="GeneID" id="16512659"/>
<gene>
    <name evidence="1" type="ORF">pdul_cds_203</name>
</gene>
<dbReference type="KEGG" id="vg:16512659"/>
<dbReference type="RefSeq" id="YP_008318811.1">
    <property type="nucleotide sequence ID" value="NC_021858.1"/>
</dbReference>
<sequence>MVRRQTNSRLAFAATTGLSLLVAVGVLLAHGAVPAAGADCRCALAYGDSFWLYNRATGFFCGVACAPGSDARPCPVRCGPTTSRPTPFTMVPPADYAGVVVTSPSIRCGLGATDNGTFHGRHRLCAPRSNGLVACTAAAEDDDDDDRRDALSRPLSGSDASWVVMVKVAAGSTIRDGDEVMLLAVPDGTAPLPRHLAVDEPFSWCHADGEDQVLWCDHAHAPVRGVFAVWRAL</sequence>
<proteinExistence type="predicted"/>
<dbReference type="Proteomes" id="UP000201566">
    <property type="component" value="Segment"/>
</dbReference>
<dbReference type="EMBL" id="KC977570">
    <property type="protein sequence ID" value="AGO82142.1"/>
    <property type="molecule type" value="Genomic_DNA"/>
</dbReference>